<dbReference type="Proteomes" id="UP000886998">
    <property type="component" value="Unassembled WGS sequence"/>
</dbReference>
<accession>A0A8X7C420</accession>
<keyword evidence="2" id="KW-1185">Reference proteome</keyword>
<sequence length="66" mass="7637">MSSFQSTVGWDDIGFAREKQKAYCLYKCNPNDRDCRALQIAIFSSLTFNCLPAKRKEMKQNIDIIN</sequence>
<gene>
    <name evidence="1" type="ORF">TNIN_371441</name>
</gene>
<protein>
    <submittedName>
        <fullName evidence="1">Uncharacterized protein</fullName>
    </submittedName>
</protein>
<dbReference type="AlphaFoldDB" id="A0A8X7C420"/>
<reference evidence="1" key="1">
    <citation type="submission" date="2020-08" db="EMBL/GenBank/DDBJ databases">
        <title>Multicomponent nature underlies the extraordinary mechanical properties of spider dragline silk.</title>
        <authorList>
            <person name="Kono N."/>
            <person name="Nakamura H."/>
            <person name="Mori M."/>
            <person name="Yoshida Y."/>
            <person name="Ohtoshi R."/>
            <person name="Malay A.D."/>
            <person name="Moran D.A.P."/>
            <person name="Tomita M."/>
            <person name="Numata K."/>
            <person name="Arakawa K."/>
        </authorList>
    </citation>
    <scope>NUCLEOTIDE SEQUENCE</scope>
</reference>
<evidence type="ECO:0000313" key="2">
    <source>
        <dbReference type="Proteomes" id="UP000886998"/>
    </source>
</evidence>
<name>A0A8X7C420_9ARAC</name>
<evidence type="ECO:0000313" key="1">
    <source>
        <dbReference type="EMBL" id="GFY52922.1"/>
    </source>
</evidence>
<comment type="caution">
    <text evidence="1">The sequence shown here is derived from an EMBL/GenBank/DDBJ whole genome shotgun (WGS) entry which is preliminary data.</text>
</comment>
<organism evidence="1 2">
    <name type="scientific">Trichonephila inaurata madagascariensis</name>
    <dbReference type="NCBI Taxonomy" id="2747483"/>
    <lineage>
        <taxon>Eukaryota</taxon>
        <taxon>Metazoa</taxon>
        <taxon>Ecdysozoa</taxon>
        <taxon>Arthropoda</taxon>
        <taxon>Chelicerata</taxon>
        <taxon>Arachnida</taxon>
        <taxon>Araneae</taxon>
        <taxon>Araneomorphae</taxon>
        <taxon>Entelegynae</taxon>
        <taxon>Araneoidea</taxon>
        <taxon>Nephilidae</taxon>
        <taxon>Trichonephila</taxon>
        <taxon>Trichonephila inaurata</taxon>
    </lineage>
</organism>
<proteinExistence type="predicted"/>
<dbReference type="EMBL" id="BMAV01008962">
    <property type="protein sequence ID" value="GFY52922.1"/>
    <property type="molecule type" value="Genomic_DNA"/>
</dbReference>